<keyword evidence="6" id="KW-1185">Reference proteome</keyword>
<dbReference type="Gene3D" id="1.10.640.10">
    <property type="entry name" value="Haem peroxidase domain superfamily, animal type"/>
    <property type="match status" value="1"/>
</dbReference>
<keyword evidence="4" id="KW-0812">Transmembrane</keyword>
<feature type="non-terminal residue" evidence="5">
    <location>
        <position position="1"/>
    </location>
</feature>
<evidence type="ECO:0000256" key="1">
    <source>
        <dbReference type="ARBA" id="ARBA00004613"/>
    </source>
</evidence>
<keyword evidence="4" id="KW-1133">Transmembrane helix</keyword>
<evidence type="ECO:0000256" key="2">
    <source>
        <dbReference type="ARBA" id="ARBA00022525"/>
    </source>
</evidence>
<dbReference type="Pfam" id="PF03098">
    <property type="entry name" value="An_peroxidase"/>
    <property type="match status" value="1"/>
</dbReference>
<name>A0ABN8MRJ0_9CNID</name>
<dbReference type="PROSITE" id="PS50292">
    <property type="entry name" value="PEROXIDASE_3"/>
    <property type="match status" value="1"/>
</dbReference>
<sequence length="628" mass="70411">ILSTRRLEGTSNNKDHVRWGAAEEDLVRDAPSMYADGIALPAGACTPEQKQNGNCRYMNAVNGFGSNRPSPRKISNELFQQLDSEISARRLSDLSPNFGQFLAHDTDLSGPMSGDAFTEVLSDVWLPIEVPKGDIHFDRQNKGDIYLPFIRTTFNRCTGRRTNTPREQVNKLSSYIDGSVVYGESEERNRVLREFKDGKMKVGFADLLPDNTQALPNDNPVGRDASLLLAAGDKRANEQPGLIALHTLFVREHNRLCDEYKSTNPQATDEQIFQAARRLVAAEIQAITFREYLPSLLGGTKHIPSYQGYNNTINVGMSNMMSTAAFRFGHSQVNTHLWRYEEDGTMSPYGHVSLRDVFFSPERVKREGGLDPLFRGAVRQAAQEVDLKMVDDMRNALFSSGRGVGSDLASRNIQRGRDHGLPDYNTVRKALGLKGLTSFSEITKDSDVASKMKDVYQDINNIDLWVGGLAEDHEEGSELGPTFRTIMVRNFLRIRDGDRFWYERYLSTEEIDKVNSMTLSKIIRMNTGFKTAPDNVFFSTQYCASVKDFQCVPKTETTSVTEATSNATRNALIAISVVLFVVVLVLVTGLVWLWYRSRQKTTKVIPIKKTGVDNKAFVNEEVGVYDLS</sequence>
<evidence type="ECO:0008006" key="7">
    <source>
        <dbReference type="Google" id="ProtNLM"/>
    </source>
</evidence>
<keyword evidence="2" id="KW-0964">Secreted</keyword>
<dbReference type="PRINTS" id="PR00457">
    <property type="entry name" value="ANPEROXIDASE"/>
</dbReference>
<dbReference type="SUPFAM" id="SSF48113">
    <property type="entry name" value="Heme-dependent peroxidases"/>
    <property type="match status" value="1"/>
</dbReference>
<dbReference type="CDD" id="cd09822">
    <property type="entry name" value="peroxinectin_like_bacterial"/>
    <property type="match status" value="1"/>
</dbReference>
<evidence type="ECO:0000313" key="6">
    <source>
        <dbReference type="Proteomes" id="UP001159427"/>
    </source>
</evidence>
<dbReference type="Proteomes" id="UP001159427">
    <property type="component" value="Unassembled WGS sequence"/>
</dbReference>
<comment type="caution">
    <text evidence="5">The sequence shown here is derived from an EMBL/GenBank/DDBJ whole genome shotgun (WGS) entry which is preliminary data.</text>
</comment>
<dbReference type="PANTHER" id="PTHR11475">
    <property type="entry name" value="OXIDASE/PEROXIDASE"/>
    <property type="match status" value="1"/>
</dbReference>
<dbReference type="InterPro" id="IPR037120">
    <property type="entry name" value="Haem_peroxidase_sf_animal"/>
</dbReference>
<dbReference type="InterPro" id="IPR019791">
    <property type="entry name" value="Haem_peroxidase_animal"/>
</dbReference>
<evidence type="ECO:0000313" key="5">
    <source>
        <dbReference type="EMBL" id="CAH3032723.1"/>
    </source>
</evidence>
<proteinExistence type="predicted"/>
<comment type="subcellular location">
    <subcellularLocation>
        <location evidence="1">Secreted</location>
    </subcellularLocation>
</comment>
<dbReference type="EMBL" id="CALNXI010000681">
    <property type="protein sequence ID" value="CAH3032723.1"/>
    <property type="molecule type" value="Genomic_DNA"/>
</dbReference>
<organism evidence="5 6">
    <name type="scientific">Porites evermanni</name>
    <dbReference type="NCBI Taxonomy" id="104178"/>
    <lineage>
        <taxon>Eukaryota</taxon>
        <taxon>Metazoa</taxon>
        <taxon>Cnidaria</taxon>
        <taxon>Anthozoa</taxon>
        <taxon>Hexacorallia</taxon>
        <taxon>Scleractinia</taxon>
        <taxon>Fungiina</taxon>
        <taxon>Poritidae</taxon>
        <taxon>Porites</taxon>
    </lineage>
</organism>
<evidence type="ECO:0000256" key="3">
    <source>
        <dbReference type="ARBA" id="ARBA00023180"/>
    </source>
</evidence>
<keyword evidence="3" id="KW-0325">Glycoprotein</keyword>
<reference evidence="5 6" key="1">
    <citation type="submission" date="2022-05" db="EMBL/GenBank/DDBJ databases">
        <authorList>
            <consortium name="Genoscope - CEA"/>
            <person name="William W."/>
        </authorList>
    </citation>
    <scope>NUCLEOTIDE SEQUENCE [LARGE SCALE GENOMIC DNA]</scope>
</reference>
<gene>
    <name evidence="5" type="ORF">PEVE_00039103</name>
</gene>
<dbReference type="PANTHER" id="PTHR11475:SF4">
    <property type="entry name" value="CHORION PEROXIDASE"/>
    <property type="match status" value="1"/>
</dbReference>
<accession>A0ABN8MRJ0</accession>
<dbReference type="InterPro" id="IPR010255">
    <property type="entry name" value="Haem_peroxidase_sf"/>
</dbReference>
<protein>
    <recommendedName>
        <fullName evidence="7">Peroxidase</fullName>
    </recommendedName>
</protein>
<evidence type="ECO:0000256" key="4">
    <source>
        <dbReference type="SAM" id="Phobius"/>
    </source>
</evidence>
<keyword evidence="4" id="KW-0472">Membrane</keyword>
<feature type="transmembrane region" description="Helical" evidence="4">
    <location>
        <begin position="571"/>
        <end position="595"/>
    </location>
</feature>